<dbReference type="EMBL" id="BK015963">
    <property type="protein sequence ID" value="DAF87542.1"/>
    <property type="molecule type" value="Genomic_DNA"/>
</dbReference>
<name>A0A8S5TZB6_9CAUD</name>
<sequence>MSLKVSYDLSPMEKKFGPGNIKNARIMVANQVVIDSENYVPSDGKGILRGTGHEDNGSAIWGTVYARAQFYGTNGIVRFRKYTTPGTGSKWTEKASNSKMKNWEEVAKKGLGIR</sequence>
<organism evidence="1">
    <name type="scientific">Siphoviridae sp. ctxyw6</name>
    <dbReference type="NCBI Taxonomy" id="2825742"/>
    <lineage>
        <taxon>Viruses</taxon>
        <taxon>Duplodnaviria</taxon>
        <taxon>Heunggongvirae</taxon>
        <taxon>Uroviricota</taxon>
        <taxon>Caudoviricetes</taxon>
    </lineage>
</organism>
<dbReference type="Pfam" id="PF11114">
    <property type="entry name" value="Minor_capsid_2"/>
    <property type="match status" value="1"/>
</dbReference>
<reference evidence="1" key="1">
    <citation type="journal article" date="2021" name="Proc. Natl. Acad. Sci. U.S.A.">
        <title>A Catalog of Tens of Thousands of Viruses from Human Metagenomes Reveals Hidden Associations with Chronic Diseases.</title>
        <authorList>
            <person name="Tisza M.J."/>
            <person name="Buck C.B."/>
        </authorList>
    </citation>
    <scope>NUCLEOTIDE SEQUENCE</scope>
    <source>
        <strain evidence="1">Ctxyw6</strain>
    </source>
</reference>
<proteinExistence type="predicted"/>
<evidence type="ECO:0000313" key="1">
    <source>
        <dbReference type="EMBL" id="DAF87542.1"/>
    </source>
</evidence>
<dbReference type="InterPro" id="IPR021080">
    <property type="entry name" value="Minor_capsid_protein"/>
</dbReference>
<accession>A0A8S5TZB6</accession>
<protein>
    <submittedName>
        <fullName evidence="1">Minor capsid protein</fullName>
    </submittedName>
</protein>